<sequence>MAIQAKEDLEIIETHHPNHFEYLKTDLKTFISVLESQQLLYTENLNSVVSLPTSSHLVAPQASTCEKRKKRKGFCRIQEPEKKGRACRHSSERLENVELKRNKDKVDLVLERV</sequence>
<name>A0A067K657_JATCU</name>
<dbReference type="OrthoDB" id="1708398at2759"/>
<evidence type="ECO:0000313" key="2">
    <source>
        <dbReference type="Proteomes" id="UP000027138"/>
    </source>
</evidence>
<dbReference type="AlphaFoldDB" id="A0A067K657"/>
<dbReference type="EMBL" id="KK914861">
    <property type="protein sequence ID" value="KDP27279.1"/>
    <property type="molecule type" value="Genomic_DNA"/>
</dbReference>
<proteinExistence type="predicted"/>
<dbReference type="Proteomes" id="UP000027138">
    <property type="component" value="Unassembled WGS sequence"/>
</dbReference>
<keyword evidence="2" id="KW-1185">Reference proteome</keyword>
<protein>
    <submittedName>
        <fullName evidence="1">Uncharacterized protein</fullName>
    </submittedName>
</protein>
<reference evidence="1 2" key="1">
    <citation type="journal article" date="2014" name="PLoS ONE">
        <title>Global Analysis of Gene Expression Profiles in Physic Nut (Jatropha curcas L.) Seedlings Exposed to Salt Stress.</title>
        <authorList>
            <person name="Zhang L."/>
            <person name="Zhang C."/>
            <person name="Wu P."/>
            <person name="Chen Y."/>
            <person name="Li M."/>
            <person name="Jiang H."/>
            <person name="Wu G."/>
        </authorList>
    </citation>
    <scope>NUCLEOTIDE SEQUENCE [LARGE SCALE GENOMIC DNA]</scope>
    <source>
        <strain evidence="2">cv. GZQX0401</strain>
        <tissue evidence="1">Young leaves</tissue>
    </source>
</reference>
<accession>A0A067K657</accession>
<gene>
    <name evidence="1" type="ORF">JCGZ_21010</name>
</gene>
<evidence type="ECO:0000313" key="1">
    <source>
        <dbReference type="EMBL" id="KDP27279.1"/>
    </source>
</evidence>
<organism evidence="1 2">
    <name type="scientific">Jatropha curcas</name>
    <name type="common">Barbados nut</name>
    <dbReference type="NCBI Taxonomy" id="180498"/>
    <lineage>
        <taxon>Eukaryota</taxon>
        <taxon>Viridiplantae</taxon>
        <taxon>Streptophyta</taxon>
        <taxon>Embryophyta</taxon>
        <taxon>Tracheophyta</taxon>
        <taxon>Spermatophyta</taxon>
        <taxon>Magnoliopsida</taxon>
        <taxon>eudicotyledons</taxon>
        <taxon>Gunneridae</taxon>
        <taxon>Pentapetalae</taxon>
        <taxon>rosids</taxon>
        <taxon>fabids</taxon>
        <taxon>Malpighiales</taxon>
        <taxon>Euphorbiaceae</taxon>
        <taxon>Crotonoideae</taxon>
        <taxon>Jatropheae</taxon>
        <taxon>Jatropha</taxon>
    </lineage>
</organism>